<dbReference type="WBParaSite" id="PTRK_0001023200.1">
    <property type="protein sequence ID" value="PTRK_0001023200.1"/>
    <property type="gene ID" value="PTRK_0001023200"/>
</dbReference>
<evidence type="ECO:0000313" key="2">
    <source>
        <dbReference type="WBParaSite" id="PTRK_0001023200.1"/>
    </source>
</evidence>
<name>A0A0N4ZNW9_PARTI</name>
<evidence type="ECO:0000313" key="1">
    <source>
        <dbReference type="Proteomes" id="UP000038045"/>
    </source>
</evidence>
<dbReference type="AlphaFoldDB" id="A0A0N4ZNW9"/>
<protein>
    <submittedName>
        <fullName evidence="2">Uncharacterized protein</fullName>
    </submittedName>
</protein>
<accession>A0A0N4ZNW9</accession>
<sequence length="237" mass="28249">MNQNTLFKKSIYCIPENDLMSSANIHKYHSFFSFNSSLLRSFKRFGIEKFFCKVFILSPGNGKRIRYIQVITYYDNFKKKNKIKEVSRKDYFAAHNNCKVKITLLKFEESNKIKIIFIGYLLSLKNKDIIKNTNAYSHLLISYLQHWLGSKSTMIRNKCKKNMNEIDWYTYNRRYSSCNLKFPSKEFDSGSQMCNQISKESHENFNKWFNILGNLSTNNQRKIEDLFKNFSIKTIKK</sequence>
<proteinExistence type="predicted"/>
<reference evidence="2" key="1">
    <citation type="submission" date="2017-02" db="UniProtKB">
        <authorList>
            <consortium name="WormBaseParasite"/>
        </authorList>
    </citation>
    <scope>IDENTIFICATION</scope>
</reference>
<keyword evidence="1" id="KW-1185">Reference proteome</keyword>
<organism evidence="1 2">
    <name type="scientific">Parastrongyloides trichosuri</name>
    <name type="common">Possum-specific nematode worm</name>
    <dbReference type="NCBI Taxonomy" id="131310"/>
    <lineage>
        <taxon>Eukaryota</taxon>
        <taxon>Metazoa</taxon>
        <taxon>Ecdysozoa</taxon>
        <taxon>Nematoda</taxon>
        <taxon>Chromadorea</taxon>
        <taxon>Rhabditida</taxon>
        <taxon>Tylenchina</taxon>
        <taxon>Panagrolaimomorpha</taxon>
        <taxon>Strongyloidoidea</taxon>
        <taxon>Strongyloididae</taxon>
        <taxon>Parastrongyloides</taxon>
    </lineage>
</organism>
<dbReference type="Proteomes" id="UP000038045">
    <property type="component" value="Unplaced"/>
</dbReference>